<name>A0A7R9L498_9ACAR</name>
<organism evidence="2">
    <name type="scientific">Medioppia subpectinata</name>
    <dbReference type="NCBI Taxonomy" id="1979941"/>
    <lineage>
        <taxon>Eukaryota</taxon>
        <taxon>Metazoa</taxon>
        <taxon>Ecdysozoa</taxon>
        <taxon>Arthropoda</taxon>
        <taxon>Chelicerata</taxon>
        <taxon>Arachnida</taxon>
        <taxon>Acari</taxon>
        <taxon>Acariformes</taxon>
        <taxon>Sarcoptiformes</taxon>
        <taxon>Oribatida</taxon>
        <taxon>Brachypylina</taxon>
        <taxon>Oppioidea</taxon>
        <taxon>Oppiidae</taxon>
        <taxon>Medioppia</taxon>
    </lineage>
</organism>
<evidence type="ECO:0008006" key="4">
    <source>
        <dbReference type="Google" id="ProtNLM"/>
    </source>
</evidence>
<dbReference type="GO" id="GO:0000166">
    <property type="term" value="F:nucleotide binding"/>
    <property type="evidence" value="ECO:0007669"/>
    <property type="project" value="UniProtKB-KW"/>
</dbReference>
<protein>
    <recommendedName>
        <fullName evidence="4">Glu-AdT subunit C</fullName>
    </recommendedName>
</protein>
<dbReference type="GO" id="GO:0032543">
    <property type="term" value="P:mitochondrial translation"/>
    <property type="evidence" value="ECO:0007669"/>
    <property type="project" value="TreeGrafter"/>
</dbReference>
<proteinExistence type="predicted"/>
<dbReference type="EMBL" id="CAJPIZ010013159">
    <property type="protein sequence ID" value="CAG2114095.1"/>
    <property type="molecule type" value="Genomic_DNA"/>
</dbReference>
<dbReference type="GO" id="GO:0030956">
    <property type="term" value="C:glutamyl-tRNA(Gln) amidotransferase complex"/>
    <property type="evidence" value="ECO:0007669"/>
    <property type="project" value="TreeGrafter"/>
</dbReference>
<dbReference type="PANTHER" id="PTHR15004:SF0">
    <property type="entry name" value="GLUTAMYL-TRNA(GLN) AMIDOTRANSFERASE SUBUNIT C, MITOCHONDRIAL"/>
    <property type="match status" value="1"/>
</dbReference>
<dbReference type="GO" id="GO:0006450">
    <property type="term" value="P:regulation of translational fidelity"/>
    <property type="evidence" value="ECO:0007669"/>
    <property type="project" value="InterPro"/>
</dbReference>
<sequence length="92" mass="10410">MSSKDILKVVPLLERLSLIRFGNESGVKRLREAIDFADQLKDINVDGVEPMISPNETKCTFLRQDTATHTDKQDITQNAKFLVEGYFVAPNQ</sequence>
<keyword evidence="3" id="KW-1185">Reference proteome</keyword>
<dbReference type="AlphaFoldDB" id="A0A7R9L498"/>
<keyword evidence="1" id="KW-0547">Nucleotide-binding</keyword>
<dbReference type="GO" id="GO:0070681">
    <property type="term" value="P:glutaminyl-tRNAGln biosynthesis via transamidation"/>
    <property type="evidence" value="ECO:0007669"/>
    <property type="project" value="TreeGrafter"/>
</dbReference>
<dbReference type="InterPro" id="IPR036113">
    <property type="entry name" value="Asp/Glu-ADT_sf_sub_c"/>
</dbReference>
<dbReference type="PANTHER" id="PTHR15004">
    <property type="entry name" value="GLUTAMYL-TRNA(GLN) AMIDOTRANSFERASE SUBUNIT C, MITOCHONDRIAL"/>
    <property type="match status" value="1"/>
</dbReference>
<gene>
    <name evidence="2" type="ORF">OSB1V03_LOCUS14061</name>
</gene>
<dbReference type="Pfam" id="PF02686">
    <property type="entry name" value="GatC"/>
    <property type="match status" value="1"/>
</dbReference>
<evidence type="ECO:0000313" key="3">
    <source>
        <dbReference type="Proteomes" id="UP000759131"/>
    </source>
</evidence>
<dbReference type="OrthoDB" id="5394539at2759"/>
<dbReference type="InterPro" id="IPR003837">
    <property type="entry name" value="GatC"/>
</dbReference>
<dbReference type="SUPFAM" id="SSF141000">
    <property type="entry name" value="Glu-tRNAGln amidotransferase C subunit"/>
    <property type="match status" value="1"/>
</dbReference>
<dbReference type="GO" id="GO:0005739">
    <property type="term" value="C:mitochondrion"/>
    <property type="evidence" value="ECO:0007669"/>
    <property type="project" value="TreeGrafter"/>
</dbReference>
<reference evidence="2" key="1">
    <citation type="submission" date="2020-11" db="EMBL/GenBank/DDBJ databases">
        <authorList>
            <person name="Tran Van P."/>
        </authorList>
    </citation>
    <scope>NUCLEOTIDE SEQUENCE</scope>
</reference>
<dbReference type="Proteomes" id="UP000759131">
    <property type="component" value="Unassembled WGS sequence"/>
</dbReference>
<accession>A0A7R9L498</accession>
<evidence type="ECO:0000313" key="2">
    <source>
        <dbReference type="EMBL" id="CAD7633665.1"/>
    </source>
</evidence>
<evidence type="ECO:0000256" key="1">
    <source>
        <dbReference type="ARBA" id="ARBA00022741"/>
    </source>
</evidence>
<dbReference type="EMBL" id="OC867734">
    <property type="protein sequence ID" value="CAD7633665.1"/>
    <property type="molecule type" value="Genomic_DNA"/>
</dbReference>